<dbReference type="Proteomes" id="UP001152607">
    <property type="component" value="Unassembled WGS sequence"/>
</dbReference>
<comment type="caution">
    <text evidence="1">The sequence shown here is derived from an EMBL/GenBank/DDBJ whole genome shotgun (WGS) entry which is preliminary data.</text>
</comment>
<gene>
    <name evidence="1" type="ORF">PDIGIT_LOCUS15506</name>
</gene>
<organism evidence="1 2">
    <name type="scientific">Periconia digitata</name>
    <dbReference type="NCBI Taxonomy" id="1303443"/>
    <lineage>
        <taxon>Eukaryota</taxon>
        <taxon>Fungi</taxon>
        <taxon>Dikarya</taxon>
        <taxon>Ascomycota</taxon>
        <taxon>Pezizomycotina</taxon>
        <taxon>Dothideomycetes</taxon>
        <taxon>Pleosporomycetidae</taxon>
        <taxon>Pleosporales</taxon>
        <taxon>Massarineae</taxon>
        <taxon>Periconiaceae</taxon>
        <taxon>Periconia</taxon>
    </lineage>
</organism>
<dbReference type="EMBL" id="CAOQHR010000013">
    <property type="protein sequence ID" value="CAI6342301.1"/>
    <property type="molecule type" value="Genomic_DNA"/>
</dbReference>
<evidence type="ECO:0000313" key="2">
    <source>
        <dbReference type="Proteomes" id="UP001152607"/>
    </source>
</evidence>
<dbReference type="AlphaFoldDB" id="A0A9W4UTY7"/>
<accession>A0A9W4UTY7</accession>
<reference evidence="1" key="1">
    <citation type="submission" date="2023-01" db="EMBL/GenBank/DDBJ databases">
        <authorList>
            <person name="Van Ghelder C."/>
            <person name="Rancurel C."/>
        </authorList>
    </citation>
    <scope>NUCLEOTIDE SEQUENCE</scope>
    <source>
        <strain evidence="1">CNCM I-4278</strain>
    </source>
</reference>
<name>A0A9W4UTY7_9PLEO</name>
<keyword evidence="2" id="KW-1185">Reference proteome</keyword>
<proteinExistence type="predicted"/>
<evidence type="ECO:0000313" key="1">
    <source>
        <dbReference type="EMBL" id="CAI6342301.1"/>
    </source>
</evidence>
<protein>
    <submittedName>
        <fullName evidence="1">Uncharacterized protein</fullName>
    </submittedName>
</protein>
<sequence>MQLSAFYYCLCRLLICRWRYRFIVFFKVSANHLFIPIFPFKSFVMGRLNGCSAIALASKDYLTWAHFPSIYFEQDTTYIDTWKHFLSEIESQAWSVGILDL</sequence>